<name>A0A2H6KFY7_9APIC</name>
<gene>
    <name evidence="1" type="ORF">BOVATA_033980</name>
</gene>
<dbReference type="VEuPathDB" id="PiroplasmaDB:BOVATA_033980"/>
<reference evidence="1 2" key="1">
    <citation type="journal article" date="2017" name="BMC Genomics">
        <title>Whole-genome assembly of Babesia ovata and comparative genomics between closely related pathogens.</title>
        <authorList>
            <person name="Yamagishi J."/>
            <person name="Asada M."/>
            <person name="Hakimi H."/>
            <person name="Tanaka T.Q."/>
            <person name="Sugimoto C."/>
            <person name="Kawazu S."/>
        </authorList>
    </citation>
    <scope>NUCLEOTIDE SEQUENCE [LARGE SCALE GENOMIC DNA]</scope>
    <source>
        <strain evidence="1 2">Miyake</strain>
    </source>
</reference>
<keyword evidence="2" id="KW-1185">Reference proteome</keyword>
<keyword evidence="1" id="KW-0675">Receptor</keyword>
<evidence type="ECO:0000313" key="1">
    <source>
        <dbReference type="EMBL" id="GBE61905.1"/>
    </source>
</evidence>
<protein>
    <submittedName>
        <fullName evidence="1">5-hydroxytryptamine receptor 7, putative</fullName>
    </submittedName>
</protein>
<accession>A0A2H6KFY7</accession>
<organism evidence="1 2">
    <name type="scientific">Babesia ovata</name>
    <dbReference type="NCBI Taxonomy" id="189622"/>
    <lineage>
        <taxon>Eukaryota</taxon>
        <taxon>Sar</taxon>
        <taxon>Alveolata</taxon>
        <taxon>Apicomplexa</taxon>
        <taxon>Aconoidasida</taxon>
        <taxon>Piroplasmida</taxon>
        <taxon>Babesiidae</taxon>
        <taxon>Babesia</taxon>
    </lineage>
</organism>
<sequence>MTVQRIPEIVEERHKFPCGTRRPPGEAAEVRGQRQQGIRAAAGGREDSDDILAIFGVLRIILLPESHVDTALEADVTRVEGMSLEIGVGGVSQESLQGGLLGRHTMAIVMILPTSVLGDSRTVRL</sequence>
<dbReference type="GeneID" id="39875675"/>
<proteinExistence type="predicted"/>
<dbReference type="Proteomes" id="UP000236319">
    <property type="component" value="Unassembled WGS sequence"/>
</dbReference>
<dbReference type="EMBL" id="BDSA01000003">
    <property type="protein sequence ID" value="GBE61905.1"/>
    <property type="molecule type" value="Genomic_DNA"/>
</dbReference>
<dbReference type="AlphaFoldDB" id="A0A2H6KFY7"/>
<comment type="caution">
    <text evidence="1">The sequence shown here is derived from an EMBL/GenBank/DDBJ whole genome shotgun (WGS) entry which is preliminary data.</text>
</comment>
<dbReference type="RefSeq" id="XP_028868148.1">
    <property type="nucleotide sequence ID" value="XM_029012315.1"/>
</dbReference>
<evidence type="ECO:0000313" key="2">
    <source>
        <dbReference type="Proteomes" id="UP000236319"/>
    </source>
</evidence>